<dbReference type="PANTHER" id="PTHR43214:SF3">
    <property type="entry name" value="RESPONSE REGULATOR UVRY"/>
    <property type="match status" value="1"/>
</dbReference>
<dbReference type="InterPro" id="IPR058245">
    <property type="entry name" value="NreC/VraR/RcsB-like_REC"/>
</dbReference>
<dbReference type="Proteomes" id="UP000192911">
    <property type="component" value="Unassembled WGS sequence"/>
</dbReference>
<dbReference type="SMART" id="SM00421">
    <property type="entry name" value="HTH_LUXR"/>
    <property type="match status" value="1"/>
</dbReference>
<dbReference type="CDD" id="cd06170">
    <property type="entry name" value="LuxR_C_like"/>
    <property type="match status" value="1"/>
</dbReference>
<dbReference type="Gene3D" id="3.40.50.2300">
    <property type="match status" value="1"/>
</dbReference>
<dbReference type="PROSITE" id="PS50043">
    <property type="entry name" value="HTH_LUXR_2"/>
    <property type="match status" value="1"/>
</dbReference>
<keyword evidence="4" id="KW-0238">DNA-binding</keyword>
<evidence type="ECO:0000313" key="9">
    <source>
        <dbReference type="EMBL" id="SMF41420.1"/>
    </source>
</evidence>
<reference evidence="10" key="1">
    <citation type="submission" date="2017-04" db="EMBL/GenBank/DDBJ databases">
        <authorList>
            <person name="Varghese N."/>
            <person name="Submissions S."/>
        </authorList>
    </citation>
    <scope>NUCLEOTIDE SEQUENCE [LARGE SCALE GENOMIC DNA]</scope>
    <source>
        <strain evidence="10">Ballard 720</strain>
    </source>
</reference>
<dbReference type="Pfam" id="PF00196">
    <property type="entry name" value="GerE"/>
    <property type="match status" value="1"/>
</dbReference>
<keyword evidence="3" id="KW-0805">Transcription regulation</keyword>
<dbReference type="PROSITE" id="PS00622">
    <property type="entry name" value="HTH_LUXR_1"/>
    <property type="match status" value="1"/>
</dbReference>
<proteinExistence type="predicted"/>
<dbReference type="InterPro" id="IPR011006">
    <property type="entry name" value="CheY-like_superfamily"/>
</dbReference>
<dbReference type="PROSITE" id="PS50110">
    <property type="entry name" value="RESPONSE_REGULATORY"/>
    <property type="match status" value="1"/>
</dbReference>
<dbReference type="SUPFAM" id="SSF46894">
    <property type="entry name" value="C-terminal effector domain of the bipartite response regulators"/>
    <property type="match status" value="1"/>
</dbReference>
<dbReference type="OrthoDB" id="9816469at2"/>
<dbReference type="EMBL" id="FXAH01000006">
    <property type="protein sequence ID" value="SMF41420.1"/>
    <property type="molecule type" value="Genomic_DNA"/>
</dbReference>
<evidence type="ECO:0000256" key="1">
    <source>
        <dbReference type="ARBA" id="ARBA00022553"/>
    </source>
</evidence>
<gene>
    <name evidence="9" type="ORF">SAMN06295900_106382</name>
</gene>
<feature type="domain" description="Response regulatory" evidence="8">
    <location>
        <begin position="17"/>
        <end position="134"/>
    </location>
</feature>
<evidence type="ECO:0000256" key="3">
    <source>
        <dbReference type="ARBA" id="ARBA00023015"/>
    </source>
</evidence>
<evidence type="ECO:0000259" key="7">
    <source>
        <dbReference type="PROSITE" id="PS50043"/>
    </source>
</evidence>
<dbReference type="InterPro" id="IPR000792">
    <property type="entry name" value="Tscrpt_reg_LuxR_C"/>
</dbReference>
<dbReference type="InterPro" id="IPR016032">
    <property type="entry name" value="Sig_transdc_resp-reg_C-effctor"/>
</dbReference>
<feature type="modified residue" description="4-aspartylphosphate" evidence="6">
    <location>
        <position position="69"/>
    </location>
</feature>
<evidence type="ECO:0000256" key="5">
    <source>
        <dbReference type="ARBA" id="ARBA00023163"/>
    </source>
</evidence>
<evidence type="ECO:0000313" key="10">
    <source>
        <dbReference type="Proteomes" id="UP000192911"/>
    </source>
</evidence>
<evidence type="ECO:0000256" key="4">
    <source>
        <dbReference type="ARBA" id="ARBA00023125"/>
    </source>
</evidence>
<dbReference type="Pfam" id="PF00072">
    <property type="entry name" value="Response_reg"/>
    <property type="match status" value="1"/>
</dbReference>
<dbReference type="CDD" id="cd17535">
    <property type="entry name" value="REC_NarL-like"/>
    <property type="match status" value="1"/>
</dbReference>
<evidence type="ECO:0000256" key="2">
    <source>
        <dbReference type="ARBA" id="ARBA00023012"/>
    </source>
</evidence>
<dbReference type="AlphaFoldDB" id="A0A1X7EX86"/>
<dbReference type="NCBIfam" id="NF011896">
    <property type="entry name" value="PRK15369.1"/>
    <property type="match status" value="1"/>
</dbReference>
<dbReference type="PANTHER" id="PTHR43214">
    <property type="entry name" value="TWO-COMPONENT RESPONSE REGULATOR"/>
    <property type="match status" value="1"/>
</dbReference>
<dbReference type="SMART" id="SM00448">
    <property type="entry name" value="REC"/>
    <property type="match status" value="1"/>
</dbReference>
<protein>
    <submittedName>
        <fullName evidence="9">Two component transcriptional regulator, LuxR family</fullName>
    </submittedName>
</protein>
<dbReference type="RefSeq" id="WP_085228131.1">
    <property type="nucleotide sequence ID" value="NZ_BSQD01000006.1"/>
</dbReference>
<dbReference type="InterPro" id="IPR039420">
    <property type="entry name" value="WalR-like"/>
</dbReference>
<dbReference type="GO" id="GO:0006355">
    <property type="term" value="P:regulation of DNA-templated transcription"/>
    <property type="evidence" value="ECO:0007669"/>
    <property type="project" value="InterPro"/>
</dbReference>
<dbReference type="GO" id="GO:0003677">
    <property type="term" value="F:DNA binding"/>
    <property type="evidence" value="ECO:0007669"/>
    <property type="project" value="UniProtKB-KW"/>
</dbReference>
<accession>A0A1X7EX86</accession>
<evidence type="ECO:0000256" key="6">
    <source>
        <dbReference type="PROSITE-ProRule" id="PRU00169"/>
    </source>
</evidence>
<dbReference type="InterPro" id="IPR001789">
    <property type="entry name" value="Sig_transdc_resp-reg_receiver"/>
</dbReference>
<evidence type="ECO:0000259" key="8">
    <source>
        <dbReference type="PROSITE" id="PS50110"/>
    </source>
</evidence>
<dbReference type="PRINTS" id="PR00038">
    <property type="entry name" value="HTHLUXR"/>
</dbReference>
<dbReference type="GeneID" id="95550762"/>
<dbReference type="STRING" id="28094.SAMN06295900_106382"/>
<feature type="domain" description="HTH luxR-type" evidence="7">
    <location>
        <begin position="154"/>
        <end position="219"/>
    </location>
</feature>
<dbReference type="GO" id="GO:0000160">
    <property type="term" value="P:phosphorelay signal transduction system"/>
    <property type="evidence" value="ECO:0007669"/>
    <property type="project" value="UniProtKB-KW"/>
</dbReference>
<sequence length="226" mass="24679">MQITPNSITRKPPRASRVLIVEDHALLREGIKAALRSNDRPYDIVGEVDDGLAVYSACILLRPDIVLLDLGLPGMNGLEVIYMLKRRWPQLIVVILTADVSESRARDSIAAGANAYVLKAGSGETLLRALHEAASGTCFIDPALDRTSVHRQAPGKAAGTLTTRERQVLQLIAQGERNRGIAEKLCISIKTVETHRLNLMRKLDVHSAVELTNWAHRLGLVLTSAA</sequence>
<keyword evidence="1 6" id="KW-0597">Phosphoprotein</keyword>
<keyword evidence="10" id="KW-1185">Reference proteome</keyword>
<dbReference type="SUPFAM" id="SSF52172">
    <property type="entry name" value="CheY-like"/>
    <property type="match status" value="1"/>
</dbReference>
<name>A0A1X7EX86_TRICW</name>
<keyword evidence="2" id="KW-0902">Two-component regulatory system</keyword>
<organism evidence="9 10">
    <name type="scientific">Trinickia caryophylli</name>
    <name type="common">Paraburkholderia caryophylli</name>
    <dbReference type="NCBI Taxonomy" id="28094"/>
    <lineage>
        <taxon>Bacteria</taxon>
        <taxon>Pseudomonadati</taxon>
        <taxon>Pseudomonadota</taxon>
        <taxon>Betaproteobacteria</taxon>
        <taxon>Burkholderiales</taxon>
        <taxon>Burkholderiaceae</taxon>
        <taxon>Trinickia</taxon>
    </lineage>
</organism>
<keyword evidence="5" id="KW-0804">Transcription</keyword>